<dbReference type="InterPro" id="IPR036196">
    <property type="entry name" value="Ptyr_pPase_sf"/>
</dbReference>
<evidence type="ECO:0000256" key="4">
    <source>
        <dbReference type="ARBA" id="ARBA00022801"/>
    </source>
</evidence>
<keyword evidence="4" id="KW-0378">Hydrolase</keyword>
<name>A0A0M4EJ15_DROBS</name>
<dbReference type="Pfam" id="PF01451">
    <property type="entry name" value="LMWPc"/>
    <property type="match status" value="1"/>
</dbReference>
<dbReference type="Proteomes" id="UP000494163">
    <property type="component" value="Chromosome 3R"/>
</dbReference>
<dbReference type="InterPro" id="IPR023485">
    <property type="entry name" value="Ptyr_pPase"/>
</dbReference>
<keyword evidence="3" id="KW-0963">Cytoplasm</keyword>
<dbReference type="GO" id="GO:0004725">
    <property type="term" value="F:protein tyrosine phosphatase activity"/>
    <property type="evidence" value="ECO:0007669"/>
    <property type="project" value="InterPro"/>
</dbReference>
<organism evidence="8 9">
    <name type="scientific">Drosophila busckii</name>
    <name type="common">Fruit fly</name>
    <dbReference type="NCBI Taxonomy" id="30019"/>
    <lineage>
        <taxon>Eukaryota</taxon>
        <taxon>Metazoa</taxon>
        <taxon>Ecdysozoa</taxon>
        <taxon>Arthropoda</taxon>
        <taxon>Hexapoda</taxon>
        <taxon>Insecta</taxon>
        <taxon>Pterygota</taxon>
        <taxon>Neoptera</taxon>
        <taxon>Endopterygota</taxon>
        <taxon>Diptera</taxon>
        <taxon>Brachycera</taxon>
        <taxon>Muscomorpha</taxon>
        <taxon>Ephydroidea</taxon>
        <taxon>Drosophilidae</taxon>
        <taxon>Drosophila</taxon>
    </lineage>
</organism>
<protein>
    <submittedName>
        <fullName evidence="8">CG31469</fullName>
    </submittedName>
</protein>
<dbReference type="CDD" id="cd16343">
    <property type="entry name" value="LMWPTP"/>
    <property type="match status" value="1"/>
</dbReference>
<keyword evidence="9" id="KW-1185">Reference proteome</keyword>
<dbReference type="GO" id="GO:0005737">
    <property type="term" value="C:cytoplasm"/>
    <property type="evidence" value="ECO:0007669"/>
    <property type="project" value="UniProtKB-SubCell"/>
</dbReference>
<evidence type="ECO:0000313" key="8">
    <source>
        <dbReference type="EMBL" id="ALC46796.1"/>
    </source>
</evidence>
<dbReference type="FunFam" id="3.40.50.2300:FF:000105">
    <property type="entry name" value="Low molecular weight phosphotyrosine protein"/>
    <property type="match status" value="1"/>
</dbReference>
<dbReference type="EMBL" id="CP012526">
    <property type="protein sequence ID" value="ALC46796.1"/>
    <property type="molecule type" value="Genomic_DNA"/>
</dbReference>
<evidence type="ECO:0000259" key="7">
    <source>
        <dbReference type="SMART" id="SM00226"/>
    </source>
</evidence>
<dbReference type="AlphaFoldDB" id="A0A0M4EJ15"/>
<gene>
    <name evidence="8" type="ORF">Dbus_chr3Rg1546</name>
</gene>
<evidence type="ECO:0000256" key="5">
    <source>
        <dbReference type="ARBA" id="ARBA00022912"/>
    </source>
</evidence>
<comment type="similarity">
    <text evidence="2">Belongs to the low molecular weight phosphotyrosine protein phosphatase family.</text>
</comment>
<evidence type="ECO:0000256" key="3">
    <source>
        <dbReference type="ARBA" id="ARBA00022490"/>
    </source>
</evidence>
<feature type="active site" description="Nucleophile" evidence="6">
    <location>
        <position position="13"/>
    </location>
</feature>
<dbReference type="PRINTS" id="PR00719">
    <property type="entry name" value="LMWPTPASE"/>
</dbReference>
<keyword evidence="5" id="KW-0904">Protein phosphatase</keyword>
<proteinExistence type="inferred from homology"/>
<dbReference type="OrthoDB" id="3388at2759"/>
<dbReference type="OMA" id="FYDFDYI"/>
<comment type="subcellular location">
    <subcellularLocation>
        <location evidence="1">Cytoplasm</location>
    </subcellularLocation>
</comment>
<feature type="active site" description="Nucleophile" evidence="6">
    <location>
        <position position="7"/>
    </location>
</feature>
<dbReference type="InterPro" id="IPR050438">
    <property type="entry name" value="LMW_PTPase"/>
</dbReference>
<dbReference type="SUPFAM" id="SSF52788">
    <property type="entry name" value="Phosphotyrosine protein phosphatases I"/>
    <property type="match status" value="1"/>
</dbReference>
<reference evidence="8 9" key="1">
    <citation type="submission" date="2015-08" db="EMBL/GenBank/DDBJ databases">
        <title>Ancestral chromatin configuration constrains chromatin evolution on differentiating sex chromosomes in Drosophila.</title>
        <authorList>
            <person name="Zhou Q."/>
            <person name="Bachtrog D."/>
        </authorList>
    </citation>
    <scope>NUCLEOTIDE SEQUENCE [LARGE SCALE GENOMIC DNA]</scope>
    <source>
        <tissue evidence="8">Whole larvae</tissue>
    </source>
</reference>
<evidence type="ECO:0000256" key="1">
    <source>
        <dbReference type="ARBA" id="ARBA00004496"/>
    </source>
</evidence>
<evidence type="ECO:0000313" key="9">
    <source>
        <dbReference type="Proteomes" id="UP000494163"/>
    </source>
</evidence>
<dbReference type="SMR" id="A0A0M4EJ15"/>
<dbReference type="InterPro" id="IPR017867">
    <property type="entry name" value="Tyr_phospatase_low_mol_wt"/>
</dbReference>
<accession>A0A0M4EJ15</accession>
<dbReference type="Gene3D" id="3.40.50.2300">
    <property type="match status" value="1"/>
</dbReference>
<feature type="active site" description="Proton donor" evidence="6">
    <location>
        <position position="125"/>
    </location>
</feature>
<dbReference type="PANTHER" id="PTHR11717">
    <property type="entry name" value="LOW MOLECULAR WEIGHT PROTEIN TYROSINE PHOSPHATASE"/>
    <property type="match status" value="1"/>
</dbReference>
<sequence length="155" mass="17696">MKVLFVCLGNTCRSPMAEAVLNHIIVKEQLSNWSTDSAGLRDWNVGLQPQGRAQQLLNQHGLKTQHLSRIITVQDFYDFDYIFGMDESNLQELECMAARLQPAPACRIELLGSYLGRKQDEIIPDPYFSQGMGSFHAVYLQINESCERFVEQQLK</sequence>
<dbReference type="SMART" id="SM00226">
    <property type="entry name" value="LMWPc"/>
    <property type="match status" value="1"/>
</dbReference>
<evidence type="ECO:0000256" key="2">
    <source>
        <dbReference type="ARBA" id="ARBA00011063"/>
    </source>
</evidence>
<feature type="domain" description="Phosphotyrosine protein phosphatase I" evidence="7">
    <location>
        <begin position="1"/>
        <end position="152"/>
    </location>
</feature>
<dbReference type="STRING" id="30019.A0A0M4EJ15"/>
<evidence type="ECO:0000256" key="6">
    <source>
        <dbReference type="PIRSR" id="PIRSR617867-1"/>
    </source>
</evidence>
<dbReference type="PANTHER" id="PTHR11717:SF29">
    <property type="entry name" value="ACID PHOSPHATASE"/>
    <property type="match status" value="1"/>
</dbReference>